<name>A0A917B7G1_HALAA</name>
<feature type="chain" id="PRO_5038437602" evidence="1">
    <location>
        <begin position="22"/>
        <end position="440"/>
    </location>
</feature>
<accession>A0A917B7G1</accession>
<dbReference type="PANTHER" id="PTHR43649:SF13">
    <property type="entry name" value="CARBOHYDRATE ABC TRANSPORTER SUBSTRATE-BINDING PROTEIN"/>
    <property type="match status" value="1"/>
</dbReference>
<reference evidence="2" key="2">
    <citation type="submission" date="2020-09" db="EMBL/GenBank/DDBJ databases">
        <authorList>
            <person name="Sun Q."/>
            <person name="Zhou Y."/>
        </authorList>
    </citation>
    <scope>NUCLEOTIDE SEQUENCE</scope>
    <source>
        <strain evidence="2">CGMCC 1.12153</strain>
    </source>
</reference>
<keyword evidence="3" id="KW-1185">Reference proteome</keyword>
<dbReference type="Proteomes" id="UP000660110">
    <property type="component" value="Unassembled WGS sequence"/>
</dbReference>
<organism evidence="2 3">
    <name type="scientific">Halobacillus andaensis</name>
    <dbReference type="NCBI Taxonomy" id="1176239"/>
    <lineage>
        <taxon>Bacteria</taxon>
        <taxon>Bacillati</taxon>
        <taxon>Bacillota</taxon>
        <taxon>Bacilli</taxon>
        <taxon>Bacillales</taxon>
        <taxon>Bacillaceae</taxon>
        <taxon>Halobacillus</taxon>
    </lineage>
</organism>
<proteinExistence type="predicted"/>
<dbReference type="RefSeq" id="WP_188378436.1">
    <property type="nucleotide sequence ID" value="NZ_BMEL01000004.1"/>
</dbReference>
<dbReference type="PROSITE" id="PS51257">
    <property type="entry name" value="PROKAR_LIPOPROTEIN"/>
    <property type="match status" value="1"/>
</dbReference>
<dbReference type="EMBL" id="BMEL01000004">
    <property type="protein sequence ID" value="GGF29761.1"/>
    <property type="molecule type" value="Genomic_DNA"/>
</dbReference>
<dbReference type="Pfam" id="PF13416">
    <property type="entry name" value="SBP_bac_8"/>
    <property type="match status" value="1"/>
</dbReference>
<evidence type="ECO:0000313" key="3">
    <source>
        <dbReference type="Proteomes" id="UP000660110"/>
    </source>
</evidence>
<comment type="caution">
    <text evidence="2">The sequence shown here is derived from an EMBL/GenBank/DDBJ whole genome shotgun (WGS) entry which is preliminary data.</text>
</comment>
<evidence type="ECO:0000313" key="2">
    <source>
        <dbReference type="EMBL" id="GGF29761.1"/>
    </source>
</evidence>
<dbReference type="PANTHER" id="PTHR43649">
    <property type="entry name" value="ARABINOSE-BINDING PROTEIN-RELATED"/>
    <property type="match status" value="1"/>
</dbReference>
<reference evidence="2" key="1">
    <citation type="journal article" date="2014" name="Int. J. Syst. Evol. Microbiol.">
        <title>Complete genome sequence of Corynebacterium casei LMG S-19264T (=DSM 44701T), isolated from a smear-ripened cheese.</title>
        <authorList>
            <consortium name="US DOE Joint Genome Institute (JGI-PGF)"/>
            <person name="Walter F."/>
            <person name="Albersmeier A."/>
            <person name="Kalinowski J."/>
            <person name="Ruckert C."/>
        </authorList>
    </citation>
    <scope>NUCLEOTIDE SEQUENCE</scope>
    <source>
        <strain evidence="2">CGMCC 1.12153</strain>
    </source>
</reference>
<protein>
    <submittedName>
        <fullName evidence="2">Sugar ABC transporter substrate-binding protein</fullName>
    </submittedName>
</protein>
<evidence type="ECO:0000256" key="1">
    <source>
        <dbReference type="SAM" id="SignalP"/>
    </source>
</evidence>
<dbReference type="InterPro" id="IPR050490">
    <property type="entry name" value="Bact_solute-bd_prot1"/>
</dbReference>
<dbReference type="InterPro" id="IPR006059">
    <property type="entry name" value="SBP"/>
</dbReference>
<keyword evidence="1" id="KW-0732">Signal</keyword>
<dbReference type="AlphaFoldDB" id="A0A917B7G1"/>
<dbReference type="Gene3D" id="3.40.190.10">
    <property type="entry name" value="Periplasmic binding protein-like II"/>
    <property type="match status" value="2"/>
</dbReference>
<sequence length="440" mass="49376">MKNLLNLRLFVLMFASVLVVAGCQSESNGDGGSGEDGSVEFEFWAAPNPAQEAFWEEMAQQYMEEEENVSINVTPMPESPSSEAGIQSAIAAGNAPAISENISRGFAAQLAGSNAIVPFNEFDGYDELIEERQMEETMSSWKFTDDQQFVLPVYSNPMLFAWRTDILEELGFDEAPRTYDEVLEAGQKLKEEYPEKYLWSRADLVQPTWHARWFDFFMLYNAASDGNNFVEGNEVVADDEAGVETFDFFSEMAEGDMLLTREATDPFESGDSIMMDIGPWTFSYWDDKFPEMVEGETYELTMPPVPSEEGAENPKTFADTKGLSIYASATEEQQQAAFDFVNWVYSNADNDLKWFEDTNLPPARDDLATNDAFTEFLEEHPELTKYADNIPNAVPPIDSEQTAEIQELIGTEGLNPLVKGEKDAEQAWEDVINSINGVLE</sequence>
<feature type="signal peptide" evidence="1">
    <location>
        <begin position="1"/>
        <end position="21"/>
    </location>
</feature>
<gene>
    <name evidence="2" type="ORF">GCM10010954_31120</name>
</gene>
<dbReference type="SUPFAM" id="SSF53850">
    <property type="entry name" value="Periplasmic binding protein-like II"/>
    <property type="match status" value="1"/>
</dbReference>